<keyword evidence="3" id="KW-1185">Reference proteome</keyword>
<evidence type="ECO:0000313" key="3">
    <source>
        <dbReference type="Proteomes" id="UP000325081"/>
    </source>
</evidence>
<sequence>MRLMVFLRPSSSSSSSPSEDEEDGSPPNPFSMASIPWNTACGASPSCDGTGGGLRGRAGAAQRRLLRRREYQWLARRLLHWREYHLSLAVVSLGDQHGGGKRQEAVATTAVAAGRARAVGMWRSSSPRGEDEDGDTVVAAMAVSTIDDLVNNWRMREKVGKERRRVLA</sequence>
<dbReference type="Proteomes" id="UP000325081">
    <property type="component" value="Unassembled WGS sequence"/>
</dbReference>
<organism evidence="2 3">
    <name type="scientific">Striga asiatica</name>
    <name type="common">Asiatic witchweed</name>
    <name type="synonym">Buchnera asiatica</name>
    <dbReference type="NCBI Taxonomy" id="4170"/>
    <lineage>
        <taxon>Eukaryota</taxon>
        <taxon>Viridiplantae</taxon>
        <taxon>Streptophyta</taxon>
        <taxon>Embryophyta</taxon>
        <taxon>Tracheophyta</taxon>
        <taxon>Spermatophyta</taxon>
        <taxon>Magnoliopsida</taxon>
        <taxon>eudicotyledons</taxon>
        <taxon>Gunneridae</taxon>
        <taxon>Pentapetalae</taxon>
        <taxon>asterids</taxon>
        <taxon>lamiids</taxon>
        <taxon>Lamiales</taxon>
        <taxon>Orobanchaceae</taxon>
        <taxon>Buchnereae</taxon>
        <taxon>Striga</taxon>
    </lineage>
</organism>
<proteinExistence type="predicted"/>
<reference evidence="3" key="1">
    <citation type="journal article" date="2019" name="Curr. Biol.">
        <title>Genome Sequence of Striga asiatica Provides Insight into the Evolution of Plant Parasitism.</title>
        <authorList>
            <person name="Yoshida S."/>
            <person name="Kim S."/>
            <person name="Wafula E.K."/>
            <person name="Tanskanen J."/>
            <person name="Kim Y.M."/>
            <person name="Honaas L."/>
            <person name="Yang Z."/>
            <person name="Spallek T."/>
            <person name="Conn C.E."/>
            <person name="Ichihashi Y."/>
            <person name="Cheong K."/>
            <person name="Cui S."/>
            <person name="Der J.P."/>
            <person name="Gundlach H."/>
            <person name="Jiao Y."/>
            <person name="Hori C."/>
            <person name="Ishida J.K."/>
            <person name="Kasahara H."/>
            <person name="Kiba T."/>
            <person name="Kim M.S."/>
            <person name="Koo N."/>
            <person name="Laohavisit A."/>
            <person name="Lee Y.H."/>
            <person name="Lumba S."/>
            <person name="McCourt P."/>
            <person name="Mortimer J.C."/>
            <person name="Mutuku J.M."/>
            <person name="Nomura T."/>
            <person name="Sasaki-Sekimoto Y."/>
            <person name="Seto Y."/>
            <person name="Wang Y."/>
            <person name="Wakatake T."/>
            <person name="Sakakibara H."/>
            <person name="Demura T."/>
            <person name="Yamaguchi S."/>
            <person name="Yoneyama K."/>
            <person name="Manabe R.I."/>
            <person name="Nelson D.C."/>
            <person name="Schulman A.H."/>
            <person name="Timko M.P."/>
            <person name="dePamphilis C.W."/>
            <person name="Choi D."/>
            <person name="Shirasu K."/>
        </authorList>
    </citation>
    <scope>NUCLEOTIDE SEQUENCE [LARGE SCALE GENOMIC DNA]</scope>
    <source>
        <strain evidence="3">cv. UVA1</strain>
    </source>
</reference>
<comment type="caution">
    <text evidence="2">The sequence shown here is derived from an EMBL/GenBank/DDBJ whole genome shotgun (WGS) entry which is preliminary data.</text>
</comment>
<feature type="region of interest" description="Disordered" evidence="1">
    <location>
        <begin position="1"/>
        <end position="36"/>
    </location>
</feature>
<evidence type="ECO:0000313" key="2">
    <source>
        <dbReference type="EMBL" id="GER42699.1"/>
    </source>
</evidence>
<evidence type="ECO:0000256" key="1">
    <source>
        <dbReference type="SAM" id="MobiDB-lite"/>
    </source>
</evidence>
<protein>
    <submittedName>
        <fullName evidence="2">Transcription regulators</fullName>
    </submittedName>
</protein>
<dbReference type="EMBL" id="BKCP01006427">
    <property type="protein sequence ID" value="GER42699.1"/>
    <property type="molecule type" value="Genomic_DNA"/>
</dbReference>
<name>A0A5A7QBR6_STRAF</name>
<dbReference type="AlphaFoldDB" id="A0A5A7QBR6"/>
<accession>A0A5A7QBR6</accession>
<gene>
    <name evidence="2" type="ORF">STAS_19516</name>
</gene>